<organism evidence="4 5">
    <name type="scientific">Engelhardtia mirabilis</name>
    <dbReference type="NCBI Taxonomy" id="2528011"/>
    <lineage>
        <taxon>Bacteria</taxon>
        <taxon>Pseudomonadati</taxon>
        <taxon>Planctomycetota</taxon>
        <taxon>Planctomycetia</taxon>
        <taxon>Planctomycetia incertae sedis</taxon>
        <taxon>Engelhardtia</taxon>
    </lineage>
</organism>
<feature type="region of interest" description="Disordered" evidence="2">
    <location>
        <begin position="389"/>
        <end position="419"/>
    </location>
</feature>
<evidence type="ECO:0000256" key="3">
    <source>
        <dbReference type="SAM" id="Phobius"/>
    </source>
</evidence>
<feature type="compositionally biased region" description="Low complexity" evidence="2">
    <location>
        <begin position="207"/>
        <end position="219"/>
    </location>
</feature>
<evidence type="ECO:0000256" key="1">
    <source>
        <dbReference type="SAM" id="Coils"/>
    </source>
</evidence>
<dbReference type="AlphaFoldDB" id="A0A518BM15"/>
<feature type="transmembrane region" description="Helical" evidence="3">
    <location>
        <begin position="7"/>
        <end position="27"/>
    </location>
</feature>
<feature type="region of interest" description="Disordered" evidence="2">
    <location>
        <begin position="207"/>
        <end position="226"/>
    </location>
</feature>
<sequence>MTDVERSTRVGPVALLIPILVAALWWLRVGPPAASSGLGEPPVSVEEPPQVTIWRGRFELDGDRILVARLAPWHADHERQSFEAQALRRSLGLVGGEPFRLELGLEGESEPLSIDWSALRVTGTGSDLALPEVEGDRGAVGALLAPPSTALTSGSGLQLALWGRPPSGEGTLVGLESTFPEVADWTLAQSEERADHLPRSLAVVTATTAGSTAGSTAGTEPRAERVEPDGTAALDLDGALERVAQLEAQVARLNGELGRMETSRIDREMAFIEHQRVLAGLTDMGPLEQQLRALLDLPPLEPEVEEAVEPDPAVAIEAAEVVAAREASATRARRLNNLLRSEGIWGVELLEAGQLIFAQPVVEDEAAGDDSNTLAGALAALDGGLPAVDTGADASTADSSRVDEQIPGAPGPDAAPDTEVVGALAGAPDLDAAPGEPGSGGAQHAAGIDVAGDVIAGPVQPGAPDPGAEQGAPFSDVAENVPGRDAVQESFTGNADEDGRLAAAMASVALPEVIEVPDETTEPPESIGTGPVVFRTVDDRGRLTGGIYAARMWLEGSRSGRSLTLMLEQGYRSEGGRRLPFENGRHRIELRHVDPEPFMDALPELFMSEALARVIDDGRWSLPMVRSTINGLLAREPAGSGYHLAWLGGIVDEEWHDVHFEVRDDQGRTQRHLFADRMRLDLKDETLTIDLFDGSTMRGGAKAPFLDGRLRIVIPRADGAAWSRAQLPGFAAAGDGSSS</sequence>
<keyword evidence="5" id="KW-1185">Reference proteome</keyword>
<protein>
    <submittedName>
        <fullName evidence="4">Uncharacterized protein</fullName>
    </submittedName>
</protein>
<evidence type="ECO:0000313" key="5">
    <source>
        <dbReference type="Proteomes" id="UP000316921"/>
    </source>
</evidence>
<keyword evidence="3" id="KW-1133">Transmembrane helix</keyword>
<feature type="compositionally biased region" description="Low complexity" evidence="2">
    <location>
        <begin position="407"/>
        <end position="419"/>
    </location>
</feature>
<accession>A0A518BM15</accession>
<evidence type="ECO:0000256" key="2">
    <source>
        <dbReference type="SAM" id="MobiDB-lite"/>
    </source>
</evidence>
<feature type="coiled-coil region" evidence="1">
    <location>
        <begin position="236"/>
        <end position="263"/>
    </location>
</feature>
<keyword evidence="1" id="KW-0175">Coiled coil</keyword>
<dbReference type="Proteomes" id="UP000316921">
    <property type="component" value="Chromosome"/>
</dbReference>
<proteinExistence type="predicted"/>
<feature type="region of interest" description="Disordered" evidence="2">
    <location>
        <begin position="454"/>
        <end position="477"/>
    </location>
</feature>
<name>A0A518BM15_9BACT</name>
<reference evidence="4 5" key="1">
    <citation type="submission" date="2019-02" db="EMBL/GenBank/DDBJ databases">
        <title>Deep-cultivation of Planctomycetes and their phenomic and genomic characterization uncovers novel biology.</title>
        <authorList>
            <person name="Wiegand S."/>
            <person name="Jogler M."/>
            <person name="Boedeker C."/>
            <person name="Pinto D."/>
            <person name="Vollmers J."/>
            <person name="Rivas-Marin E."/>
            <person name="Kohn T."/>
            <person name="Peeters S.H."/>
            <person name="Heuer A."/>
            <person name="Rast P."/>
            <person name="Oberbeckmann S."/>
            <person name="Bunk B."/>
            <person name="Jeske O."/>
            <person name="Meyerdierks A."/>
            <person name="Storesund J.E."/>
            <person name="Kallscheuer N."/>
            <person name="Luecker S."/>
            <person name="Lage O.M."/>
            <person name="Pohl T."/>
            <person name="Merkel B.J."/>
            <person name="Hornburger P."/>
            <person name="Mueller R.-W."/>
            <person name="Bruemmer F."/>
            <person name="Labrenz M."/>
            <person name="Spormann A.M."/>
            <person name="Op den Camp H."/>
            <person name="Overmann J."/>
            <person name="Amann R."/>
            <person name="Jetten M.S.M."/>
            <person name="Mascher T."/>
            <person name="Medema M.H."/>
            <person name="Devos D.P."/>
            <person name="Kaster A.-K."/>
            <person name="Ovreas L."/>
            <person name="Rohde M."/>
            <person name="Galperin M.Y."/>
            <person name="Jogler C."/>
        </authorList>
    </citation>
    <scope>NUCLEOTIDE SEQUENCE [LARGE SCALE GENOMIC DNA]</scope>
    <source>
        <strain evidence="4 5">Pla133</strain>
    </source>
</reference>
<dbReference type="EMBL" id="CP036287">
    <property type="protein sequence ID" value="QDU68025.1"/>
    <property type="molecule type" value="Genomic_DNA"/>
</dbReference>
<keyword evidence="3" id="KW-0472">Membrane</keyword>
<gene>
    <name evidence="4" type="ORF">Pla133_31160</name>
</gene>
<keyword evidence="3" id="KW-0812">Transmembrane</keyword>
<dbReference type="KEGG" id="pbap:Pla133_31160"/>
<dbReference type="RefSeq" id="WP_145066693.1">
    <property type="nucleotide sequence ID" value="NZ_CP036287.1"/>
</dbReference>
<evidence type="ECO:0000313" key="4">
    <source>
        <dbReference type="EMBL" id="QDU68025.1"/>
    </source>
</evidence>